<dbReference type="InParanoid" id="A0A2K2D9J4"/>
<reference evidence="2" key="2">
    <citation type="submission" date="2017-06" db="EMBL/GenBank/DDBJ databases">
        <title>WGS assembly of Brachypodium distachyon.</title>
        <authorList>
            <consortium name="The International Brachypodium Initiative"/>
            <person name="Lucas S."/>
            <person name="Harmon-Smith M."/>
            <person name="Lail K."/>
            <person name="Tice H."/>
            <person name="Grimwood J."/>
            <person name="Bruce D."/>
            <person name="Barry K."/>
            <person name="Shu S."/>
            <person name="Lindquist E."/>
            <person name="Wang M."/>
            <person name="Pitluck S."/>
            <person name="Vogel J.P."/>
            <person name="Garvin D.F."/>
            <person name="Mockler T.C."/>
            <person name="Schmutz J."/>
            <person name="Rokhsar D."/>
            <person name="Bevan M.W."/>
        </authorList>
    </citation>
    <scope>NUCLEOTIDE SEQUENCE</scope>
    <source>
        <strain evidence="2">Bd21</strain>
    </source>
</reference>
<evidence type="ECO:0000313" key="2">
    <source>
        <dbReference type="EMBL" id="PNT70948.1"/>
    </source>
</evidence>
<accession>A0A2K2D9J4</accession>
<proteinExistence type="predicted"/>
<dbReference type="AlphaFoldDB" id="A0A2K2D9J4"/>
<dbReference type="Gramene" id="PNT70948">
    <property type="protein sequence ID" value="PNT70948"/>
    <property type="gene ID" value="BRADI_2g20377v3"/>
</dbReference>
<reference evidence="3" key="3">
    <citation type="submission" date="2018-08" db="UniProtKB">
        <authorList>
            <consortium name="EnsemblPlants"/>
        </authorList>
    </citation>
    <scope>IDENTIFICATION</scope>
    <source>
        <strain evidence="3">cv. Bd21</strain>
    </source>
</reference>
<organism evidence="2">
    <name type="scientific">Brachypodium distachyon</name>
    <name type="common">Purple false brome</name>
    <name type="synonym">Trachynia distachya</name>
    <dbReference type="NCBI Taxonomy" id="15368"/>
    <lineage>
        <taxon>Eukaryota</taxon>
        <taxon>Viridiplantae</taxon>
        <taxon>Streptophyta</taxon>
        <taxon>Embryophyta</taxon>
        <taxon>Tracheophyta</taxon>
        <taxon>Spermatophyta</taxon>
        <taxon>Magnoliopsida</taxon>
        <taxon>Liliopsida</taxon>
        <taxon>Poales</taxon>
        <taxon>Poaceae</taxon>
        <taxon>BOP clade</taxon>
        <taxon>Pooideae</taxon>
        <taxon>Stipodae</taxon>
        <taxon>Brachypodieae</taxon>
        <taxon>Brachypodium</taxon>
    </lineage>
</organism>
<gene>
    <name evidence="2" type="ORF">BRADI_2g20377v3</name>
</gene>
<dbReference type="EnsemblPlants" id="PNT70948">
    <property type="protein sequence ID" value="PNT70948"/>
    <property type="gene ID" value="BRADI_2g20377v3"/>
</dbReference>
<feature type="region of interest" description="Disordered" evidence="1">
    <location>
        <begin position="1"/>
        <end position="29"/>
    </location>
</feature>
<dbReference type="Proteomes" id="UP000008810">
    <property type="component" value="Chromosome 2"/>
</dbReference>
<dbReference type="ExpressionAtlas" id="A0A2K2D9J4">
    <property type="expression patterns" value="baseline"/>
</dbReference>
<reference evidence="2 3" key="1">
    <citation type="journal article" date="2010" name="Nature">
        <title>Genome sequencing and analysis of the model grass Brachypodium distachyon.</title>
        <authorList>
            <consortium name="International Brachypodium Initiative"/>
        </authorList>
    </citation>
    <scope>NUCLEOTIDE SEQUENCE [LARGE SCALE GENOMIC DNA]</scope>
    <source>
        <strain evidence="2 3">Bd21</strain>
    </source>
</reference>
<keyword evidence="4" id="KW-1185">Reference proteome</keyword>
<dbReference type="EMBL" id="CM000881">
    <property type="protein sequence ID" value="PNT70948.1"/>
    <property type="molecule type" value="Genomic_DNA"/>
</dbReference>
<name>A0A2K2D9J4_BRADI</name>
<protein>
    <submittedName>
        <fullName evidence="2 3">Uncharacterized protein</fullName>
    </submittedName>
</protein>
<evidence type="ECO:0000313" key="4">
    <source>
        <dbReference type="Proteomes" id="UP000008810"/>
    </source>
</evidence>
<evidence type="ECO:0000256" key="1">
    <source>
        <dbReference type="SAM" id="MobiDB-lite"/>
    </source>
</evidence>
<evidence type="ECO:0000313" key="3">
    <source>
        <dbReference type="EnsemblPlants" id="PNT70948"/>
    </source>
</evidence>
<sequence>MRPRISGHGGGPHDGPTASWRFPHATETRGPRRWRLCCCERYPKLQAAGTDPKIGSRWRPVVLHRCVRAKEEEVFWTIGVQREKEAISVHYGWQFVFIRDDMKIILMWSCYAWR</sequence>